<reference evidence="6 7" key="1">
    <citation type="submission" date="2022-02" db="EMBL/GenBank/DDBJ databases">
        <title>Draft genome sequence of Mezorhizobium retamae strain IRAMC:0171 isolated from Retama raetam nodules.</title>
        <authorList>
            <person name="Bengaied R."/>
            <person name="Sbissi I."/>
            <person name="Huber K."/>
            <person name="Ghodbane F."/>
            <person name="Nouioui I."/>
            <person name="Tarhouni M."/>
            <person name="Gtari M."/>
        </authorList>
    </citation>
    <scope>NUCLEOTIDE SEQUENCE [LARGE SCALE GENOMIC DNA]</scope>
    <source>
        <strain evidence="6 7">IRAMC:0171</strain>
    </source>
</reference>
<dbReference type="InterPro" id="IPR032808">
    <property type="entry name" value="DoxX"/>
</dbReference>
<gene>
    <name evidence="6" type="ORF">L4923_04745</name>
</gene>
<dbReference type="RefSeq" id="WP_239362421.1">
    <property type="nucleotide sequence ID" value="NZ_JAKREW010000002.1"/>
</dbReference>
<proteinExistence type="predicted"/>
<keyword evidence="7" id="KW-1185">Reference proteome</keyword>
<dbReference type="EMBL" id="JAKREW010000002">
    <property type="protein sequence ID" value="MCG7504323.1"/>
    <property type="molecule type" value="Genomic_DNA"/>
</dbReference>
<keyword evidence="4 5" id="KW-0472">Membrane</keyword>
<sequence>MSNISQTDALNPATVSNRALWAGRIMSGAVVMFMIFDGVIKLPPLEIVTQTMGELGWPADTGTARLLGIIGLISTALYALPRTSFLGAVLLTAYFGGAIATQVRIGNPLFSHTFFGIYLGLLLWGGLWLRDLRMRTLLPFPG</sequence>
<feature type="transmembrane region" description="Helical" evidence="5">
    <location>
        <begin position="109"/>
        <end position="129"/>
    </location>
</feature>
<feature type="transmembrane region" description="Helical" evidence="5">
    <location>
        <begin position="21"/>
        <end position="42"/>
    </location>
</feature>
<evidence type="ECO:0000313" key="6">
    <source>
        <dbReference type="EMBL" id="MCG7504323.1"/>
    </source>
</evidence>
<feature type="transmembrane region" description="Helical" evidence="5">
    <location>
        <begin position="85"/>
        <end position="103"/>
    </location>
</feature>
<protein>
    <submittedName>
        <fullName evidence="6">DoxX family protein</fullName>
    </submittedName>
</protein>
<dbReference type="Proteomes" id="UP001201701">
    <property type="component" value="Unassembled WGS sequence"/>
</dbReference>
<comment type="caution">
    <text evidence="6">The sequence shown here is derived from an EMBL/GenBank/DDBJ whole genome shotgun (WGS) entry which is preliminary data.</text>
</comment>
<evidence type="ECO:0000256" key="2">
    <source>
        <dbReference type="ARBA" id="ARBA00022692"/>
    </source>
</evidence>
<evidence type="ECO:0000256" key="4">
    <source>
        <dbReference type="ARBA" id="ARBA00023136"/>
    </source>
</evidence>
<keyword evidence="2 5" id="KW-0812">Transmembrane</keyword>
<feature type="transmembrane region" description="Helical" evidence="5">
    <location>
        <begin position="62"/>
        <end position="80"/>
    </location>
</feature>
<evidence type="ECO:0000256" key="3">
    <source>
        <dbReference type="ARBA" id="ARBA00022989"/>
    </source>
</evidence>
<name>A0ABS9QA87_9HYPH</name>
<evidence type="ECO:0000313" key="7">
    <source>
        <dbReference type="Proteomes" id="UP001201701"/>
    </source>
</evidence>
<accession>A0ABS9QA87</accession>
<dbReference type="Pfam" id="PF13564">
    <property type="entry name" value="DoxX_2"/>
    <property type="match status" value="1"/>
</dbReference>
<comment type="subcellular location">
    <subcellularLocation>
        <location evidence="1">Membrane</location>
        <topology evidence="1">Multi-pass membrane protein</topology>
    </subcellularLocation>
</comment>
<evidence type="ECO:0000256" key="5">
    <source>
        <dbReference type="SAM" id="Phobius"/>
    </source>
</evidence>
<keyword evidence="3 5" id="KW-1133">Transmembrane helix</keyword>
<organism evidence="6 7">
    <name type="scientific">Mesorhizobium retamae</name>
    <dbReference type="NCBI Taxonomy" id="2912854"/>
    <lineage>
        <taxon>Bacteria</taxon>
        <taxon>Pseudomonadati</taxon>
        <taxon>Pseudomonadota</taxon>
        <taxon>Alphaproteobacteria</taxon>
        <taxon>Hyphomicrobiales</taxon>
        <taxon>Phyllobacteriaceae</taxon>
        <taxon>Mesorhizobium</taxon>
    </lineage>
</organism>
<evidence type="ECO:0000256" key="1">
    <source>
        <dbReference type="ARBA" id="ARBA00004141"/>
    </source>
</evidence>